<dbReference type="AlphaFoldDB" id="A0A317WR95"/>
<dbReference type="RefSeq" id="XP_025467585.1">
    <property type="nucleotide sequence ID" value="XM_025617186.1"/>
</dbReference>
<dbReference type="InterPro" id="IPR000073">
    <property type="entry name" value="AB_hydrolase_1"/>
</dbReference>
<evidence type="ECO:0000313" key="3">
    <source>
        <dbReference type="Proteomes" id="UP000246702"/>
    </source>
</evidence>
<dbReference type="OrthoDB" id="408373at2759"/>
<dbReference type="InterPro" id="IPR029058">
    <property type="entry name" value="AB_hydrolase_fold"/>
</dbReference>
<keyword evidence="3" id="KW-1185">Reference proteome</keyword>
<feature type="domain" description="AB hydrolase-1" evidence="1">
    <location>
        <begin position="9"/>
        <end position="91"/>
    </location>
</feature>
<comment type="caution">
    <text evidence="2">The sequence shown here is derived from an EMBL/GenBank/DDBJ whole genome shotgun (WGS) entry which is preliminary data.</text>
</comment>
<sequence length="129" mass="13858">MTHQKPTAILIVHGAYSLPQIWDDFSARLAGAGFAVACPRLPSCQDERPPTATLTEDVMAVRHAAQELLKTGHTILALVHSYGGIVASEATTPASENTKGVVKSGPSKRLARFTGRLAPRCDREVRLPM</sequence>
<accession>A0A317WR95</accession>
<name>A0A317WR95_9EURO</name>
<dbReference type="EMBL" id="MSFK01000013">
    <property type="protein sequence ID" value="PWY87802.1"/>
    <property type="molecule type" value="Genomic_DNA"/>
</dbReference>
<proteinExistence type="predicted"/>
<dbReference type="PANTHER" id="PTHR37017">
    <property type="entry name" value="AB HYDROLASE-1 DOMAIN-CONTAINING PROTEIN-RELATED"/>
    <property type="match status" value="1"/>
</dbReference>
<dbReference type="SUPFAM" id="SSF53474">
    <property type="entry name" value="alpha/beta-Hydrolases"/>
    <property type="match status" value="1"/>
</dbReference>
<organism evidence="2 3">
    <name type="scientific">Aspergillus sclerotioniger CBS 115572</name>
    <dbReference type="NCBI Taxonomy" id="1450535"/>
    <lineage>
        <taxon>Eukaryota</taxon>
        <taxon>Fungi</taxon>
        <taxon>Dikarya</taxon>
        <taxon>Ascomycota</taxon>
        <taxon>Pezizomycotina</taxon>
        <taxon>Eurotiomycetes</taxon>
        <taxon>Eurotiomycetidae</taxon>
        <taxon>Eurotiales</taxon>
        <taxon>Aspergillaceae</taxon>
        <taxon>Aspergillus</taxon>
        <taxon>Aspergillus subgen. Circumdati</taxon>
    </lineage>
</organism>
<evidence type="ECO:0000259" key="1">
    <source>
        <dbReference type="Pfam" id="PF12697"/>
    </source>
</evidence>
<dbReference type="Gene3D" id="3.40.50.1820">
    <property type="entry name" value="alpha/beta hydrolase"/>
    <property type="match status" value="1"/>
</dbReference>
<dbReference type="STRING" id="1450535.A0A317WR95"/>
<dbReference type="InterPro" id="IPR052897">
    <property type="entry name" value="Sec-Metab_Biosynth_Hydrolase"/>
</dbReference>
<dbReference type="Pfam" id="PF12697">
    <property type="entry name" value="Abhydrolase_6"/>
    <property type="match status" value="1"/>
</dbReference>
<evidence type="ECO:0000313" key="2">
    <source>
        <dbReference type="EMBL" id="PWY87802.1"/>
    </source>
</evidence>
<protein>
    <recommendedName>
        <fullName evidence="1">AB hydrolase-1 domain-containing protein</fullName>
    </recommendedName>
</protein>
<dbReference type="Proteomes" id="UP000246702">
    <property type="component" value="Unassembled WGS sequence"/>
</dbReference>
<reference evidence="2 3" key="1">
    <citation type="submission" date="2016-12" db="EMBL/GenBank/DDBJ databases">
        <title>The genomes of Aspergillus section Nigri reveals drivers in fungal speciation.</title>
        <authorList>
            <consortium name="DOE Joint Genome Institute"/>
            <person name="Vesth T.C."/>
            <person name="Nybo J."/>
            <person name="Theobald S."/>
            <person name="Brandl J."/>
            <person name="Frisvad J.C."/>
            <person name="Nielsen K.F."/>
            <person name="Lyhne E.K."/>
            <person name="Kogle M.E."/>
            <person name="Kuo A."/>
            <person name="Riley R."/>
            <person name="Clum A."/>
            <person name="Nolan M."/>
            <person name="Lipzen A."/>
            <person name="Salamov A."/>
            <person name="Henrissat B."/>
            <person name="Wiebenga A."/>
            <person name="De Vries R.P."/>
            <person name="Grigoriev I.V."/>
            <person name="Mortensen U.H."/>
            <person name="Andersen M.R."/>
            <person name="Baker S.E."/>
        </authorList>
    </citation>
    <scope>NUCLEOTIDE SEQUENCE [LARGE SCALE GENOMIC DNA]</scope>
    <source>
        <strain evidence="2 3">CBS 115572</strain>
    </source>
</reference>
<dbReference type="GeneID" id="37119329"/>
<dbReference type="PANTHER" id="PTHR37017:SF11">
    <property type="entry name" value="ESTERASE_LIPASE_THIOESTERASE DOMAIN-CONTAINING PROTEIN"/>
    <property type="match status" value="1"/>
</dbReference>
<gene>
    <name evidence="2" type="ORF">BO94DRAFT_623969</name>
</gene>